<dbReference type="EMBL" id="BPLR01005322">
    <property type="protein sequence ID" value="GIY01444.1"/>
    <property type="molecule type" value="Genomic_DNA"/>
</dbReference>
<keyword evidence="2" id="KW-1185">Reference proteome</keyword>
<protein>
    <submittedName>
        <fullName evidence="1">Uncharacterized protein</fullName>
    </submittedName>
</protein>
<evidence type="ECO:0000313" key="2">
    <source>
        <dbReference type="Proteomes" id="UP001054945"/>
    </source>
</evidence>
<comment type="caution">
    <text evidence="1">The sequence shown here is derived from an EMBL/GenBank/DDBJ whole genome shotgun (WGS) entry which is preliminary data.</text>
</comment>
<proteinExistence type="predicted"/>
<name>A0AAV4PWJ4_CAEEX</name>
<reference evidence="1 2" key="1">
    <citation type="submission" date="2021-06" db="EMBL/GenBank/DDBJ databases">
        <title>Caerostris extrusa draft genome.</title>
        <authorList>
            <person name="Kono N."/>
            <person name="Arakawa K."/>
        </authorList>
    </citation>
    <scope>NUCLEOTIDE SEQUENCE [LARGE SCALE GENOMIC DNA]</scope>
</reference>
<organism evidence="1 2">
    <name type="scientific">Caerostris extrusa</name>
    <name type="common">Bark spider</name>
    <name type="synonym">Caerostris bankana</name>
    <dbReference type="NCBI Taxonomy" id="172846"/>
    <lineage>
        <taxon>Eukaryota</taxon>
        <taxon>Metazoa</taxon>
        <taxon>Ecdysozoa</taxon>
        <taxon>Arthropoda</taxon>
        <taxon>Chelicerata</taxon>
        <taxon>Arachnida</taxon>
        <taxon>Araneae</taxon>
        <taxon>Araneomorphae</taxon>
        <taxon>Entelegynae</taxon>
        <taxon>Araneoidea</taxon>
        <taxon>Araneidae</taxon>
        <taxon>Caerostris</taxon>
    </lineage>
</organism>
<evidence type="ECO:0000313" key="1">
    <source>
        <dbReference type="EMBL" id="GIY01444.1"/>
    </source>
</evidence>
<dbReference type="AlphaFoldDB" id="A0AAV4PWJ4"/>
<sequence length="121" mass="14126">MVTWWASKNLTRVFKYYRVSRNAAVTGNMTSNWDLLCTCVLCVAVRRQNNEALLIWSFRNSSPLYAQQARQMHLNISPFFEEAVINMVAPSQNNVKREEIRFFARAAKRVLLNSHCSIRKQ</sequence>
<accession>A0AAV4PWJ4</accession>
<dbReference type="Proteomes" id="UP001054945">
    <property type="component" value="Unassembled WGS sequence"/>
</dbReference>
<gene>
    <name evidence="1" type="ORF">CEXT_738901</name>
</gene>